<dbReference type="RefSeq" id="WP_179541886.1">
    <property type="nucleotide sequence ID" value="NZ_BAAALL010000005.1"/>
</dbReference>
<dbReference type="InterPro" id="IPR004360">
    <property type="entry name" value="Glyas_Fos-R_dOase_dom"/>
</dbReference>
<evidence type="ECO:0000313" key="3">
    <source>
        <dbReference type="Proteomes" id="UP000535437"/>
    </source>
</evidence>
<evidence type="ECO:0000313" key="2">
    <source>
        <dbReference type="EMBL" id="NYJ78559.1"/>
    </source>
</evidence>
<dbReference type="EMBL" id="JACCFY010000001">
    <property type="protein sequence ID" value="NYJ78559.1"/>
    <property type="molecule type" value="Genomic_DNA"/>
</dbReference>
<dbReference type="CDD" id="cd06588">
    <property type="entry name" value="PhnB_like"/>
    <property type="match status" value="1"/>
</dbReference>
<dbReference type="InterPro" id="IPR029068">
    <property type="entry name" value="Glyas_Bleomycin-R_OHBP_Dase"/>
</dbReference>
<dbReference type="InterPro" id="IPR028973">
    <property type="entry name" value="PhnB-like"/>
</dbReference>
<accession>A0A7Z0K9B4</accession>
<dbReference type="Pfam" id="PF00903">
    <property type="entry name" value="Glyoxalase"/>
    <property type="match status" value="1"/>
</dbReference>
<comment type="caution">
    <text evidence="2">The sequence shown here is derived from an EMBL/GenBank/DDBJ whole genome shotgun (WGS) entry which is preliminary data.</text>
</comment>
<dbReference type="Gene3D" id="3.10.180.10">
    <property type="entry name" value="2,3-Dihydroxybiphenyl 1,2-Dioxygenase, domain 1"/>
    <property type="match status" value="1"/>
</dbReference>
<dbReference type="SUPFAM" id="SSF54593">
    <property type="entry name" value="Glyoxalase/Bleomycin resistance protein/Dihydroxybiphenyl dioxygenase"/>
    <property type="match status" value="1"/>
</dbReference>
<dbReference type="AlphaFoldDB" id="A0A7Z0K9B4"/>
<dbReference type="PANTHER" id="PTHR33990">
    <property type="entry name" value="PROTEIN YJDN-RELATED"/>
    <property type="match status" value="1"/>
</dbReference>
<sequence>MAVALTPYLQLPGTAREALELYHSILGGELSTLTYAEGMGAEDDTKDHIMHGSLFVDRGLHVMAADLPPGMQSNGLGTLALSVGEPDAAENTRLERWWTGLSEHSEVLMPLEAAPWGDRFGMLKDRFGVTWMFNTAETASQG</sequence>
<evidence type="ECO:0000259" key="1">
    <source>
        <dbReference type="Pfam" id="PF00903"/>
    </source>
</evidence>
<keyword evidence="3" id="KW-1185">Reference proteome</keyword>
<proteinExistence type="predicted"/>
<protein>
    <submittedName>
        <fullName evidence="2">PhnB protein</fullName>
    </submittedName>
</protein>
<name>A0A7Z0K9B4_9MICC</name>
<dbReference type="Proteomes" id="UP000535437">
    <property type="component" value="Unassembled WGS sequence"/>
</dbReference>
<gene>
    <name evidence="2" type="ORF">HNR09_001970</name>
</gene>
<feature type="domain" description="Glyoxalase/fosfomycin resistance/dioxygenase" evidence="1">
    <location>
        <begin position="14"/>
        <end position="133"/>
    </location>
</feature>
<dbReference type="PANTHER" id="PTHR33990:SF1">
    <property type="entry name" value="PROTEIN YJDN"/>
    <property type="match status" value="1"/>
</dbReference>
<reference evidence="2 3" key="1">
    <citation type="submission" date="2020-07" db="EMBL/GenBank/DDBJ databases">
        <title>Sequencing the genomes of 1000 actinobacteria strains.</title>
        <authorList>
            <person name="Klenk H.-P."/>
        </authorList>
    </citation>
    <scope>NUCLEOTIDE SEQUENCE [LARGE SCALE GENOMIC DNA]</scope>
    <source>
        <strain evidence="2 3">DSM 15475</strain>
    </source>
</reference>
<organism evidence="2 3">
    <name type="scientific">Nesterenkonia xinjiangensis</name>
    <dbReference type="NCBI Taxonomy" id="225327"/>
    <lineage>
        <taxon>Bacteria</taxon>
        <taxon>Bacillati</taxon>
        <taxon>Actinomycetota</taxon>
        <taxon>Actinomycetes</taxon>
        <taxon>Micrococcales</taxon>
        <taxon>Micrococcaceae</taxon>
        <taxon>Nesterenkonia</taxon>
    </lineage>
</organism>